<feature type="region of interest" description="Disordered" evidence="1">
    <location>
        <begin position="412"/>
        <end position="436"/>
    </location>
</feature>
<dbReference type="EMBL" id="JADNRY010000012">
    <property type="protein sequence ID" value="KAF9074649.1"/>
    <property type="molecule type" value="Genomic_DNA"/>
</dbReference>
<proteinExistence type="predicted"/>
<accession>A0A9P5Q4J0</accession>
<feature type="region of interest" description="Disordered" evidence="1">
    <location>
        <begin position="302"/>
        <end position="339"/>
    </location>
</feature>
<organism evidence="2 3">
    <name type="scientific">Rhodocollybia butyracea</name>
    <dbReference type="NCBI Taxonomy" id="206335"/>
    <lineage>
        <taxon>Eukaryota</taxon>
        <taxon>Fungi</taxon>
        <taxon>Dikarya</taxon>
        <taxon>Basidiomycota</taxon>
        <taxon>Agaricomycotina</taxon>
        <taxon>Agaricomycetes</taxon>
        <taxon>Agaricomycetidae</taxon>
        <taxon>Agaricales</taxon>
        <taxon>Marasmiineae</taxon>
        <taxon>Omphalotaceae</taxon>
        <taxon>Rhodocollybia</taxon>
    </lineage>
</organism>
<protein>
    <submittedName>
        <fullName evidence="2">Uncharacterized protein</fullName>
    </submittedName>
</protein>
<evidence type="ECO:0000313" key="3">
    <source>
        <dbReference type="Proteomes" id="UP000772434"/>
    </source>
</evidence>
<evidence type="ECO:0000256" key="1">
    <source>
        <dbReference type="SAM" id="MobiDB-lite"/>
    </source>
</evidence>
<feature type="compositionally biased region" description="Basic and acidic residues" evidence="1">
    <location>
        <begin position="424"/>
        <end position="436"/>
    </location>
</feature>
<name>A0A9P5Q4J0_9AGAR</name>
<feature type="compositionally biased region" description="Low complexity" evidence="1">
    <location>
        <begin position="116"/>
        <end position="168"/>
    </location>
</feature>
<dbReference type="AlphaFoldDB" id="A0A9P5Q4J0"/>
<dbReference type="OrthoDB" id="74813at2759"/>
<comment type="caution">
    <text evidence="2">The sequence shown here is derived from an EMBL/GenBank/DDBJ whole genome shotgun (WGS) entry which is preliminary data.</text>
</comment>
<keyword evidence="3" id="KW-1185">Reference proteome</keyword>
<sequence length="539" mass="59069">MRLRLQTATNTKSPLPALKAWFSFPNTDGDDRIEQSITGLKKSICGTIKSFASSNITYRELDLELDGFELLDGCIAEEILRDGDLVLVKKKQGYYGLGKRKAEDELNNKEKRLRPSKAQSPSPSSSSSESSPSSSSSSDSDSSSDSGSNNDPSSDSNSSESPSVASSKPKSKKFPLIPTKIRKNNHTVNEIHVPPGLGSTKTRRRNVRRRIKRKYDTVGANSSMVLVPSKLKRNSDADLTPLPSVPALVQKNVADTITDSHNMTMFSLGNKNKKRGYKYALTPATSQKKVFNVLEISETEEAEAESIPVEALDGPLPPSATIFTSAPSASQRPPRLIPPSELEALGKLPRNMFVTSVDVEEDLWDHPKKKGKKQRRHDLQQGQIYDAYGNAGDLEETEIHVALDYGGGSPAPVIASTSAGNEGLHPDTEHSTEEDTKSTLIWSVVETQFDAYPLVHDKVDGIQNGALVTWKALALNSRTFSPEVLLHIATVTATSTSSVSIRRLIRPGWEEHDIDDVEGTFSLQDIKELGWKFIDEVSR</sequence>
<evidence type="ECO:0000313" key="2">
    <source>
        <dbReference type="EMBL" id="KAF9074649.1"/>
    </source>
</evidence>
<feature type="region of interest" description="Disordered" evidence="1">
    <location>
        <begin position="105"/>
        <end position="206"/>
    </location>
</feature>
<gene>
    <name evidence="2" type="ORF">BDP27DRAFT_1359330</name>
</gene>
<reference evidence="2" key="1">
    <citation type="submission" date="2020-11" db="EMBL/GenBank/DDBJ databases">
        <authorList>
            <consortium name="DOE Joint Genome Institute"/>
            <person name="Ahrendt S."/>
            <person name="Riley R."/>
            <person name="Andreopoulos W."/>
            <person name="Labutti K."/>
            <person name="Pangilinan J."/>
            <person name="Ruiz-Duenas F.J."/>
            <person name="Barrasa J.M."/>
            <person name="Sanchez-Garcia M."/>
            <person name="Camarero S."/>
            <person name="Miyauchi S."/>
            <person name="Serrano A."/>
            <person name="Linde D."/>
            <person name="Babiker R."/>
            <person name="Drula E."/>
            <person name="Ayuso-Fernandez I."/>
            <person name="Pacheco R."/>
            <person name="Padilla G."/>
            <person name="Ferreira P."/>
            <person name="Barriuso J."/>
            <person name="Kellner H."/>
            <person name="Castanera R."/>
            <person name="Alfaro M."/>
            <person name="Ramirez L."/>
            <person name="Pisabarro A.G."/>
            <person name="Kuo A."/>
            <person name="Tritt A."/>
            <person name="Lipzen A."/>
            <person name="He G."/>
            <person name="Yan M."/>
            <person name="Ng V."/>
            <person name="Cullen D."/>
            <person name="Martin F."/>
            <person name="Rosso M.-N."/>
            <person name="Henrissat B."/>
            <person name="Hibbett D."/>
            <person name="Martinez A.T."/>
            <person name="Grigoriev I.V."/>
        </authorList>
    </citation>
    <scope>NUCLEOTIDE SEQUENCE</scope>
    <source>
        <strain evidence="2">AH 40177</strain>
    </source>
</reference>
<dbReference type="Proteomes" id="UP000772434">
    <property type="component" value="Unassembled WGS sequence"/>
</dbReference>
<feature type="compositionally biased region" description="Polar residues" evidence="1">
    <location>
        <begin position="321"/>
        <end position="331"/>
    </location>
</feature>